<proteinExistence type="predicted"/>
<dbReference type="OrthoDB" id="3264871at2759"/>
<dbReference type="InterPro" id="IPR036691">
    <property type="entry name" value="Endo/exonu/phosph_ase_sf"/>
</dbReference>
<keyword evidence="2" id="KW-1185">Reference proteome</keyword>
<evidence type="ECO:0000313" key="2">
    <source>
        <dbReference type="Proteomes" id="UP000054279"/>
    </source>
</evidence>
<reference evidence="1 2" key="1">
    <citation type="submission" date="2014-06" db="EMBL/GenBank/DDBJ databases">
        <title>Evolutionary Origins and Diversification of the Mycorrhizal Mutualists.</title>
        <authorList>
            <consortium name="DOE Joint Genome Institute"/>
            <consortium name="Mycorrhizal Genomics Consortium"/>
            <person name="Kohler A."/>
            <person name="Kuo A."/>
            <person name="Nagy L.G."/>
            <person name="Floudas D."/>
            <person name="Copeland A."/>
            <person name="Barry K.W."/>
            <person name="Cichocki N."/>
            <person name="Veneault-Fourrey C."/>
            <person name="LaButti K."/>
            <person name="Lindquist E.A."/>
            <person name="Lipzen A."/>
            <person name="Lundell T."/>
            <person name="Morin E."/>
            <person name="Murat C."/>
            <person name="Riley R."/>
            <person name="Ohm R."/>
            <person name="Sun H."/>
            <person name="Tunlid A."/>
            <person name="Henrissat B."/>
            <person name="Grigoriev I.V."/>
            <person name="Hibbett D.S."/>
            <person name="Martin F."/>
        </authorList>
    </citation>
    <scope>NUCLEOTIDE SEQUENCE [LARGE SCALE GENOMIC DNA]</scope>
    <source>
        <strain evidence="1 2">SS14</strain>
    </source>
</reference>
<sequence>MPSKVLQGHPPLQLQTSSSSLLNDNSLLGQCRRTTEATIHHCPVQTRKIFGEAYKSPLLIFAVEDQTPLETNGAISGKSSELHRLEDTFSGRIQILSSIDNENPNSKGVAFLLNKQLTAWKEAQGIEIIPGRALLLCLPWHNDKTLNILTIYAPNASTENQTFWSDLHRKWQADGLPTIHMLLGDFNLVEDSIDRLPAHNDLHGPREALANFKSLFGLLDGWRRENPDIILHTWHQNQWDIHSRIDRIYSNELIYQNSCNWSITPPPILTDHDMVNVRIFKADIPYIALADGLFPSSSYKKGTL</sequence>
<evidence type="ECO:0008006" key="3">
    <source>
        <dbReference type="Google" id="ProtNLM"/>
    </source>
</evidence>
<dbReference type="SUPFAM" id="SSF56219">
    <property type="entry name" value="DNase I-like"/>
    <property type="match status" value="1"/>
</dbReference>
<evidence type="ECO:0000313" key="1">
    <source>
        <dbReference type="EMBL" id="KIJ43118.1"/>
    </source>
</evidence>
<accession>A0A0C9UJ57</accession>
<protein>
    <recommendedName>
        <fullName evidence="3">DNase I-like protein</fullName>
    </recommendedName>
</protein>
<name>A0A0C9UJ57_SPHS4</name>
<dbReference type="Gene3D" id="3.60.10.10">
    <property type="entry name" value="Endonuclease/exonuclease/phosphatase"/>
    <property type="match status" value="1"/>
</dbReference>
<dbReference type="AlphaFoldDB" id="A0A0C9UJ57"/>
<dbReference type="HOGENOM" id="CLU_915769_0_0_1"/>
<dbReference type="Proteomes" id="UP000054279">
    <property type="component" value="Unassembled WGS sequence"/>
</dbReference>
<dbReference type="EMBL" id="KN837125">
    <property type="protein sequence ID" value="KIJ43118.1"/>
    <property type="molecule type" value="Genomic_DNA"/>
</dbReference>
<organism evidence="1 2">
    <name type="scientific">Sphaerobolus stellatus (strain SS14)</name>
    <dbReference type="NCBI Taxonomy" id="990650"/>
    <lineage>
        <taxon>Eukaryota</taxon>
        <taxon>Fungi</taxon>
        <taxon>Dikarya</taxon>
        <taxon>Basidiomycota</taxon>
        <taxon>Agaricomycotina</taxon>
        <taxon>Agaricomycetes</taxon>
        <taxon>Phallomycetidae</taxon>
        <taxon>Geastrales</taxon>
        <taxon>Sphaerobolaceae</taxon>
        <taxon>Sphaerobolus</taxon>
    </lineage>
</organism>
<gene>
    <name evidence="1" type="ORF">M422DRAFT_253621</name>
</gene>